<dbReference type="EMBL" id="JADBDY010000001">
    <property type="protein sequence ID" value="MBE1456067.1"/>
    <property type="molecule type" value="Genomic_DNA"/>
</dbReference>
<keyword evidence="2" id="KW-0812">Transmembrane</keyword>
<feature type="signal peptide" evidence="3">
    <location>
        <begin position="1"/>
        <end position="35"/>
    </location>
</feature>
<protein>
    <submittedName>
        <fullName evidence="4">LPXTG-motif cell wall-anchored protein</fullName>
    </submittedName>
</protein>
<dbReference type="Proteomes" id="UP000598217">
    <property type="component" value="Unassembled WGS sequence"/>
</dbReference>
<evidence type="ECO:0000256" key="2">
    <source>
        <dbReference type="SAM" id="Phobius"/>
    </source>
</evidence>
<feature type="region of interest" description="Disordered" evidence="1">
    <location>
        <begin position="104"/>
        <end position="196"/>
    </location>
</feature>
<proteinExistence type="predicted"/>
<keyword evidence="2" id="KW-1133">Transmembrane helix</keyword>
<evidence type="ECO:0000256" key="1">
    <source>
        <dbReference type="SAM" id="MobiDB-lite"/>
    </source>
</evidence>
<feature type="compositionally biased region" description="Acidic residues" evidence="1">
    <location>
        <begin position="166"/>
        <end position="180"/>
    </location>
</feature>
<organism evidence="4 5">
    <name type="scientific">Nocardiopsis terrae</name>
    <dbReference type="NCBI Taxonomy" id="372655"/>
    <lineage>
        <taxon>Bacteria</taxon>
        <taxon>Bacillati</taxon>
        <taxon>Actinomycetota</taxon>
        <taxon>Actinomycetes</taxon>
        <taxon>Streptosporangiales</taxon>
        <taxon>Nocardiopsidaceae</taxon>
        <taxon>Nocardiopsis</taxon>
    </lineage>
</organism>
<sequence>MKNAPRITARRVLQGGAAFAALGALSLATAMPAHADTYGWAYASAIGGQGSSETYITQEQTVSNPFSTTIGDWLVVEGTTTATVNADGATATTVIDSAKVSVTAENVEDILDPEDEDSDEDDDSDEDPEGDDLDEDETPEDNEGGDSEDGTDEGTDPEGGEGSGDPSEEPAEDPTEEPAEEPSQAPTEEPTGAPSDSAEVIELDEENSELVDGSETVILEGTITGITVTTTQSWDGEVSHHADEGTFKPEPTVFSGDDGEELVLNIQPSVNQGVVQTEDAGFHWNDAYTNLYMNFLVDDEFVAGYPLAESAAGITTGAVDNGDDGDDGTGDDGNGDGDEGDDKNPPQKERDEDTLPKTDPKDAQPLAQTGSPVAGLIAAGAAIAAGGGAAAYLARRRKKNDEVAETNED</sequence>
<dbReference type="RefSeq" id="WP_225942302.1">
    <property type="nucleotide sequence ID" value="NZ_BMXJ01000009.1"/>
</dbReference>
<comment type="caution">
    <text evidence="4">The sequence shown here is derived from an EMBL/GenBank/DDBJ whole genome shotgun (WGS) entry which is preliminary data.</text>
</comment>
<name>A0ABR9HAL3_9ACTN</name>
<dbReference type="NCBIfam" id="TIGR01167">
    <property type="entry name" value="LPXTG_anchor"/>
    <property type="match status" value="1"/>
</dbReference>
<reference evidence="4 5" key="1">
    <citation type="submission" date="2020-10" db="EMBL/GenBank/DDBJ databases">
        <title>Sequencing the genomes of 1000 actinobacteria strains.</title>
        <authorList>
            <person name="Klenk H.-P."/>
        </authorList>
    </citation>
    <scope>NUCLEOTIDE SEQUENCE [LARGE SCALE GENOMIC DNA]</scope>
    <source>
        <strain evidence="4 5">DSM 45157</strain>
    </source>
</reference>
<evidence type="ECO:0000313" key="4">
    <source>
        <dbReference type="EMBL" id="MBE1456067.1"/>
    </source>
</evidence>
<accession>A0ABR9HAL3</accession>
<feature type="compositionally biased region" description="Acidic residues" evidence="1">
    <location>
        <begin position="321"/>
        <end position="341"/>
    </location>
</feature>
<keyword evidence="2" id="KW-0472">Membrane</keyword>
<gene>
    <name evidence="4" type="ORF">H4W79_000281</name>
</gene>
<feature type="compositionally biased region" description="Basic and acidic residues" evidence="1">
    <location>
        <begin position="342"/>
        <end position="362"/>
    </location>
</feature>
<evidence type="ECO:0000313" key="5">
    <source>
        <dbReference type="Proteomes" id="UP000598217"/>
    </source>
</evidence>
<keyword evidence="5" id="KW-1185">Reference proteome</keyword>
<keyword evidence="3" id="KW-0732">Signal</keyword>
<feature type="chain" id="PRO_5047288646" evidence="3">
    <location>
        <begin position="36"/>
        <end position="409"/>
    </location>
</feature>
<feature type="compositionally biased region" description="Acidic residues" evidence="1">
    <location>
        <begin position="106"/>
        <end position="159"/>
    </location>
</feature>
<feature type="transmembrane region" description="Helical" evidence="2">
    <location>
        <begin position="373"/>
        <end position="394"/>
    </location>
</feature>
<evidence type="ECO:0000256" key="3">
    <source>
        <dbReference type="SAM" id="SignalP"/>
    </source>
</evidence>
<dbReference type="InterPro" id="IPR006311">
    <property type="entry name" value="TAT_signal"/>
</dbReference>
<feature type="region of interest" description="Disordered" evidence="1">
    <location>
        <begin position="315"/>
        <end position="370"/>
    </location>
</feature>
<dbReference type="PROSITE" id="PS51318">
    <property type="entry name" value="TAT"/>
    <property type="match status" value="1"/>
</dbReference>